<dbReference type="GeneID" id="7332864"/>
<dbReference type="InterPro" id="IPR037066">
    <property type="entry name" value="Plug_dom_sf"/>
</dbReference>
<dbReference type="AlphaFoldDB" id="A0A0H3C5J4"/>
<protein>
    <submittedName>
        <fullName evidence="9">OAR protein</fullName>
    </submittedName>
</protein>
<keyword evidence="6" id="KW-0998">Cell outer membrane</keyword>
<reference evidence="9 10" key="1">
    <citation type="journal article" date="2010" name="J. Bacteriol.">
        <title>The genetic basis of laboratory adaptation in Caulobacter crescentus.</title>
        <authorList>
            <person name="Marks M.E."/>
            <person name="Castro-Rojas C.M."/>
            <person name="Teiling C."/>
            <person name="Du L."/>
            <person name="Kapatral V."/>
            <person name="Walunas T.L."/>
            <person name="Crosson S."/>
        </authorList>
    </citation>
    <scope>NUCLEOTIDE SEQUENCE [LARGE SCALE GENOMIC DNA]</scope>
    <source>
        <strain evidence="10">NA1000 / CB15N</strain>
    </source>
</reference>
<keyword evidence="7" id="KW-0732">Signal</keyword>
<dbReference type="InterPro" id="IPR008969">
    <property type="entry name" value="CarboxyPept-like_regulatory"/>
</dbReference>
<sequence length="1187" mass="126382">MSFARKLAAGAAFGALAFAFAAPAVHAQQTTAAVRGVTVDDKGAPIAGATVTVTHVPSGTDQVVVTNEAGAFDARGLRVGGPYKITATGQGFASQTLSDLFLNVGDAQRVRLALVPATELSEVVITAAKKATTSQLANVGSRTTLGRDEIDAVVSVKRDIRDIGRRDPLANLDFVARGTGPSGGLYIAGSAPRANRITIDGVRSADSYGLNTGGLSTNRGPVSFEALEQVAIQAVPFDVEDGDFTGGALNLIMRSGGNDFHGSLFSNERTTRLVGNQLPIVGFTNNDVLQAPLSGFRKVKNQIAETNYGVFLSGPIIKDRLFFAASYEKFSSSDTTGVGPIGAGFANTFNRIPGVSTGTGASQADIDAVLANWNGYAASSLLKPGSVALVEPILDEKSSIKIDYNITDKHRLSATYRHAFSSVWKRSPSANSISLDTNWYVQPENEDNYALQLNSRWSPDLATEARVAFRGYQRGQLPPVGQGFANVSICTDPAFGAGAAFSCSSGVPSINFGPDQFRQANVLKTKDTSGSFVANYTGFDNHQIKLGYQYRGMEIYNLFLQAARGVYYFDSVAEFQAGQANQLSYGNSLTGTATDAAAVLDYKVHSLLAQDTWDVTDALTVNFGVRWDHYAADKKPTLNTNFVNRYGYSNQTTYDGIDVVMPRVSAKYNSDWFELSGGFGLVSGGLPDVFLGNSYGGTTGALTNSFAIRRATNGTLSTADDTFVDTATNQAIDAATGNALLTINKASPSFITNPAAVAQTLLTADSASRRNAYTNSLAPGFKMAADWKTNLSFKTTQFGIDWGIDAVASWSEVNVAFRDARARRLTVNGVQQLTPDGRARYDGLVIPGANAAAINASRTALGLPVVANADLANLGLFGDIQAYNPSTKNWTRTVALSARRNIFGVDTWAAYTWQDGRQYGGISEFGTTAGGNSTGGNYYADQGFDLDPNGAAEGKSNNLLRNSLKVNLSYKFEPRPGWVSRFTLFGERRDGRPISFLMTDPAGGRNPTFGVSRDDALAYIPNLNSPDAANPLKFVSASGTTVFFDSQLSVDRLKALVNQFGLPMGKIVPRGFGKNPSVDRIDFQYAQEIPSPIRGHSLLFTVDVQNLGNLLDKKWGVVKEYTNSRSGGVVVNAQCARADGTAAGSADPTCAAYRYSYTTASPATLATPTVDQAASLWSVGMGLKYRF</sequence>
<dbReference type="Gene3D" id="2.40.170.20">
    <property type="entry name" value="TonB-dependent receptor, beta-barrel domain"/>
    <property type="match status" value="1"/>
</dbReference>
<proteinExistence type="predicted"/>
<evidence type="ECO:0000256" key="1">
    <source>
        <dbReference type="ARBA" id="ARBA00004571"/>
    </source>
</evidence>
<dbReference type="Proteomes" id="UP000001364">
    <property type="component" value="Chromosome"/>
</dbReference>
<comment type="subcellular location">
    <subcellularLocation>
        <location evidence="1">Cell outer membrane</location>
        <topology evidence="1">Multi-pass membrane protein</topology>
    </subcellularLocation>
</comment>
<dbReference type="GO" id="GO:0044718">
    <property type="term" value="P:siderophore transmembrane transport"/>
    <property type="evidence" value="ECO:0007669"/>
    <property type="project" value="TreeGrafter"/>
</dbReference>
<evidence type="ECO:0000256" key="2">
    <source>
        <dbReference type="ARBA" id="ARBA00022448"/>
    </source>
</evidence>
<dbReference type="GO" id="GO:0015344">
    <property type="term" value="F:siderophore uptake transmembrane transporter activity"/>
    <property type="evidence" value="ECO:0007669"/>
    <property type="project" value="TreeGrafter"/>
</dbReference>
<evidence type="ECO:0000313" key="9">
    <source>
        <dbReference type="EMBL" id="ACL94241.1"/>
    </source>
</evidence>
<keyword evidence="3" id="KW-1134">Transmembrane beta strand</keyword>
<accession>A0A0H3C5J4</accession>
<evidence type="ECO:0000259" key="8">
    <source>
        <dbReference type="Pfam" id="PF25183"/>
    </source>
</evidence>
<dbReference type="EMBL" id="CP001340">
    <property type="protein sequence ID" value="ACL94241.1"/>
    <property type="molecule type" value="Genomic_DNA"/>
</dbReference>
<dbReference type="KEGG" id="ccs:CCNA_00776"/>
<gene>
    <name evidence="9" type="ordered locus">CCNA_00776</name>
</gene>
<dbReference type="Pfam" id="PF13620">
    <property type="entry name" value="CarboxypepD_reg"/>
    <property type="match status" value="1"/>
</dbReference>
<evidence type="ECO:0000256" key="3">
    <source>
        <dbReference type="ARBA" id="ARBA00022452"/>
    </source>
</evidence>
<dbReference type="SUPFAM" id="SSF56935">
    <property type="entry name" value="Porins"/>
    <property type="match status" value="1"/>
</dbReference>
<dbReference type="InterPro" id="IPR039426">
    <property type="entry name" value="TonB-dep_rcpt-like"/>
</dbReference>
<dbReference type="PATRIC" id="fig|565050.3.peg.765"/>
<keyword evidence="5" id="KW-0472">Membrane</keyword>
<name>A0A0H3C5J4_CAUVN</name>
<keyword evidence="10" id="KW-1185">Reference proteome</keyword>
<keyword evidence="2" id="KW-0813">Transport</keyword>
<evidence type="ECO:0000256" key="5">
    <source>
        <dbReference type="ARBA" id="ARBA00023136"/>
    </source>
</evidence>
<dbReference type="GO" id="GO:0009279">
    <property type="term" value="C:cell outer membrane"/>
    <property type="evidence" value="ECO:0007669"/>
    <property type="project" value="UniProtKB-SubCell"/>
</dbReference>
<evidence type="ECO:0000256" key="4">
    <source>
        <dbReference type="ARBA" id="ARBA00022692"/>
    </source>
</evidence>
<feature type="domain" description="TonB-dependent transporter Oar-like beta-barrel" evidence="8">
    <location>
        <begin position="252"/>
        <end position="972"/>
    </location>
</feature>
<evidence type="ECO:0000256" key="7">
    <source>
        <dbReference type="SAM" id="SignalP"/>
    </source>
</evidence>
<dbReference type="PANTHER" id="PTHR30069:SF46">
    <property type="entry name" value="OAR PROTEIN"/>
    <property type="match status" value="1"/>
</dbReference>
<dbReference type="SUPFAM" id="SSF49464">
    <property type="entry name" value="Carboxypeptidase regulatory domain-like"/>
    <property type="match status" value="1"/>
</dbReference>
<feature type="chain" id="PRO_5002605688" evidence="7">
    <location>
        <begin position="28"/>
        <end position="1187"/>
    </location>
</feature>
<dbReference type="Pfam" id="PF25183">
    <property type="entry name" value="OMP_b-brl_4"/>
    <property type="match status" value="1"/>
</dbReference>
<dbReference type="InterPro" id="IPR036942">
    <property type="entry name" value="Beta-barrel_TonB_sf"/>
</dbReference>
<keyword evidence="4" id="KW-0812">Transmembrane</keyword>
<dbReference type="RefSeq" id="WP_012640052.1">
    <property type="nucleotide sequence ID" value="NC_011916.1"/>
</dbReference>
<dbReference type="Gene3D" id="2.170.130.10">
    <property type="entry name" value="TonB-dependent receptor, plug domain"/>
    <property type="match status" value="1"/>
</dbReference>
<dbReference type="InterPro" id="IPR057601">
    <property type="entry name" value="Oar-like_b-barrel"/>
</dbReference>
<dbReference type="Gene3D" id="2.60.40.1120">
    <property type="entry name" value="Carboxypeptidase-like, regulatory domain"/>
    <property type="match status" value="1"/>
</dbReference>
<dbReference type="HOGENOM" id="CLU_006298_1_0_5"/>
<dbReference type="RefSeq" id="YP_002516149.1">
    <property type="nucleotide sequence ID" value="NC_011916.1"/>
</dbReference>
<dbReference type="PANTHER" id="PTHR30069">
    <property type="entry name" value="TONB-DEPENDENT OUTER MEMBRANE RECEPTOR"/>
    <property type="match status" value="1"/>
</dbReference>
<dbReference type="OrthoDB" id="9768147at2"/>
<feature type="signal peptide" evidence="7">
    <location>
        <begin position="1"/>
        <end position="27"/>
    </location>
</feature>
<evidence type="ECO:0000313" key="10">
    <source>
        <dbReference type="Proteomes" id="UP000001364"/>
    </source>
</evidence>
<evidence type="ECO:0000256" key="6">
    <source>
        <dbReference type="ARBA" id="ARBA00023237"/>
    </source>
</evidence>
<organism evidence="9 10">
    <name type="scientific">Caulobacter vibrioides (strain NA1000 / CB15N)</name>
    <name type="common">Caulobacter crescentus</name>
    <dbReference type="NCBI Taxonomy" id="565050"/>
    <lineage>
        <taxon>Bacteria</taxon>
        <taxon>Pseudomonadati</taxon>
        <taxon>Pseudomonadota</taxon>
        <taxon>Alphaproteobacteria</taxon>
        <taxon>Caulobacterales</taxon>
        <taxon>Caulobacteraceae</taxon>
        <taxon>Caulobacter</taxon>
    </lineage>
</organism>